<name>A0A7W7ZBX5_9BACT</name>
<dbReference type="InterPro" id="IPR017850">
    <property type="entry name" value="Alkaline_phosphatase_core_sf"/>
</dbReference>
<keyword evidence="2" id="KW-1185">Reference proteome</keyword>
<dbReference type="SUPFAM" id="SSF53649">
    <property type="entry name" value="Alkaline phosphatase-like"/>
    <property type="match status" value="1"/>
</dbReference>
<dbReference type="Pfam" id="PF07394">
    <property type="entry name" value="DUF1501"/>
    <property type="match status" value="1"/>
</dbReference>
<dbReference type="EMBL" id="JACHIP010000002">
    <property type="protein sequence ID" value="MBB5056977.1"/>
    <property type="molecule type" value="Genomic_DNA"/>
</dbReference>
<dbReference type="Gene3D" id="3.40.720.10">
    <property type="entry name" value="Alkaline Phosphatase, subunit A"/>
    <property type="match status" value="1"/>
</dbReference>
<dbReference type="RefSeq" id="WP_184215388.1">
    <property type="nucleotide sequence ID" value="NZ_JACHIP010000002.1"/>
</dbReference>
<accession>A0A7W7ZBX5</accession>
<dbReference type="PANTHER" id="PTHR43737">
    <property type="entry name" value="BLL7424 PROTEIN"/>
    <property type="match status" value="1"/>
</dbReference>
<dbReference type="AlphaFoldDB" id="A0A7W7ZBX5"/>
<protein>
    <submittedName>
        <fullName evidence="1">Uncharacterized protein</fullName>
    </submittedName>
</protein>
<evidence type="ECO:0000313" key="2">
    <source>
        <dbReference type="Proteomes" id="UP000540989"/>
    </source>
</evidence>
<dbReference type="PANTHER" id="PTHR43737:SF1">
    <property type="entry name" value="DUF1501 DOMAIN-CONTAINING PROTEIN"/>
    <property type="match status" value="1"/>
</dbReference>
<dbReference type="InterPro" id="IPR010869">
    <property type="entry name" value="DUF1501"/>
</dbReference>
<sequence length="459" mass="50871">MSQNPSQTRRRFIQSLASASMLLPGMMHEMLGETPTPAQSADPLAPKSPMFPAKAKRVIFLYMSGGVSHVDTFDPKPLLTRDHGKEYNGEFLHASKYKFSRYAKCDTEVSELFPNVGAMMDDICVIRSMKCDIPNHSQAVMQIHGGSAVEARPSIGSWVSYGLGTFDKELPSYMVLAPEVPYGGATCWDSSFLPACHQGIRVVPGQEAIPNMTRKASLEVQDLDLGLIEFFNRRNLAEHDADKTLAARIKTFETAYGMQKEAPDVFDITKESDATLAMYGITRDTKKGFGWQCLMARRLAERGVRFVELIDTGSDKYTNWDAHLDIKMHATSAKKVDKAIAGLLQDLKSRGMLEDTLVVWTTEFGRAPGDSAPNEAGRTHQSSVYSSWLAGAGIKGGITYGESDDYGYKVAKNECDIHDFQATILNQLGMDHKKLTYRHAGRDYRLTDVSGRVIRDILA</sequence>
<reference evidence="1 2" key="1">
    <citation type="submission" date="2020-08" db="EMBL/GenBank/DDBJ databases">
        <title>Genomic Encyclopedia of Type Strains, Phase IV (KMG-V): Genome sequencing to study the core and pangenomes of soil and plant-associated prokaryotes.</title>
        <authorList>
            <person name="Whitman W."/>
        </authorList>
    </citation>
    <scope>NUCLEOTIDE SEQUENCE [LARGE SCALE GENOMIC DNA]</scope>
    <source>
        <strain evidence="1 2">M8UP14</strain>
    </source>
</reference>
<evidence type="ECO:0000313" key="1">
    <source>
        <dbReference type="EMBL" id="MBB5056977.1"/>
    </source>
</evidence>
<dbReference type="Proteomes" id="UP000540989">
    <property type="component" value="Unassembled WGS sequence"/>
</dbReference>
<proteinExistence type="predicted"/>
<gene>
    <name evidence="1" type="ORF">HDF16_001662</name>
</gene>
<organism evidence="1 2">
    <name type="scientific">Granulicella aggregans</name>
    <dbReference type="NCBI Taxonomy" id="474949"/>
    <lineage>
        <taxon>Bacteria</taxon>
        <taxon>Pseudomonadati</taxon>
        <taxon>Acidobacteriota</taxon>
        <taxon>Terriglobia</taxon>
        <taxon>Terriglobales</taxon>
        <taxon>Acidobacteriaceae</taxon>
        <taxon>Granulicella</taxon>
    </lineage>
</organism>
<comment type="caution">
    <text evidence="1">The sequence shown here is derived from an EMBL/GenBank/DDBJ whole genome shotgun (WGS) entry which is preliminary data.</text>
</comment>